<dbReference type="GO" id="GO:0034453">
    <property type="term" value="P:microtubule anchoring"/>
    <property type="evidence" value="ECO:0007669"/>
    <property type="project" value="InterPro"/>
</dbReference>
<dbReference type="GO" id="GO:0008017">
    <property type="term" value="F:microtubule binding"/>
    <property type="evidence" value="ECO:0007669"/>
    <property type="project" value="InterPro"/>
</dbReference>
<dbReference type="InterPro" id="IPR028750">
    <property type="entry name" value="CEP350/CC187"/>
</dbReference>
<protein>
    <submittedName>
        <fullName evidence="2">Uncharacterized protein</fullName>
    </submittedName>
</protein>
<feature type="compositionally biased region" description="Basic residues" evidence="1">
    <location>
        <begin position="274"/>
        <end position="283"/>
    </location>
</feature>
<proteinExistence type="predicted"/>
<dbReference type="GO" id="GO:0005813">
    <property type="term" value="C:centrosome"/>
    <property type="evidence" value="ECO:0007669"/>
    <property type="project" value="InterPro"/>
</dbReference>
<evidence type="ECO:0000256" key="1">
    <source>
        <dbReference type="SAM" id="MobiDB-lite"/>
    </source>
</evidence>
<reference evidence="2" key="1">
    <citation type="submission" date="2025-08" db="UniProtKB">
        <authorList>
            <consortium name="Ensembl"/>
        </authorList>
    </citation>
    <scope>IDENTIFICATION</scope>
</reference>
<evidence type="ECO:0000313" key="2">
    <source>
        <dbReference type="Ensembl" id="ENSPMAP00000001352.1"/>
    </source>
</evidence>
<reference evidence="2" key="2">
    <citation type="submission" date="2025-09" db="UniProtKB">
        <authorList>
            <consortium name="Ensembl"/>
        </authorList>
    </citation>
    <scope>IDENTIFICATION</scope>
</reference>
<dbReference type="AlphaFoldDB" id="S4R822"/>
<feature type="region of interest" description="Disordered" evidence="1">
    <location>
        <begin position="262"/>
        <end position="283"/>
    </location>
</feature>
<dbReference type="Ensembl" id="ENSPMAT00000001358.1">
    <property type="protein sequence ID" value="ENSPMAP00000001352.1"/>
    <property type="gene ID" value="ENSPMAG00000001228.1"/>
</dbReference>
<name>S4R822_PETMA</name>
<accession>S4R822</accession>
<dbReference type="HOGENOM" id="CLU_985323_0_0_1"/>
<dbReference type="PANTHER" id="PTHR13958:SF3">
    <property type="entry name" value="CAP-GLY DOMAIN-CONTAINING PROTEIN-RELATED"/>
    <property type="match status" value="1"/>
</dbReference>
<feature type="region of interest" description="Disordered" evidence="1">
    <location>
        <begin position="73"/>
        <end position="100"/>
    </location>
</feature>
<organism evidence="2">
    <name type="scientific">Petromyzon marinus</name>
    <name type="common">Sea lamprey</name>
    <dbReference type="NCBI Taxonomy" id="7757"/>
    <lineage>
        <taxon>Eukaryota</taxon>
        <taxon>Metazoa</taxon>
        <taxon>Chordata</taxon>
        <taxon>Craniata</taxon>
        <taxon>Vertebrata</taxon>
        <taxon>Cyclostomata</taxon>
        <taxon>Hyperoartia</taxon>
        <taxon>Petromyzontiformes</taxon>
        <taxon>Petromyzontidae</taxon>
        <taxon>Petromyzon</taxon>
    </lineage>
</organism>
<sequence length="283" mass="32567">FTAYHWAALALCFPRLQPKLGQYIHMQLQRYLTKREQRLRERRRRAKELLLWKQRLDTEEEEVRNIERMAVQARRDDRGRQNGRLRAPLGATPPSSQREGLRPVSTALLLPLLPTGFPPPQSSVFLLLFPHSYLSQAIISASATRSRSYRLPSACLFVSTLHLTDPPQRCIITLNVPLRPSPSTQTSDRSLPPLASSAESECSSEVEGRIVALRDELARRKMMVERLQKEQRRRARERLRAHESSLRLQLQAYDTFICKAQGELENSKEPRPSVRPHARTHGS</sequence>
<dbReference type="PANTHER" id="PTHR13958">
    <property type="entry name" value="CENTROSOME-ASSOCIATED PROTEIN 350"/>
    <property type="match status" value="1"/>
</dbReference>
<dbReference type="STRING" id="7757.ENSPMAP00000001352"/>
<dbReference type="OMA" id="IERMAVQ"/>
<feature type="region of interest" description="Disordered" evidence="1">
    <location>
        <begin position="179"/>
        <end position="202"/>
    </location>
</feature>